<dbReference type="GO" id="GO:0005524">
    <property type="term" value="F:ATP binding"/>
    <property type="evidence" value="ECO:0007669"/>
    <property type="project" value="UniProtKB-KW"/>
</dbReference>
<feature type="domain" description="NB-ARC" evidence="7">
    <location>
        <begin position="198"/>
        <end position="352"/>
    </location>
</feature>
<evidence type="ECO:0000259" key="7">
    <source>
        <dbReference type="Pfam" id="PF00931"/>
    </source>
</evidence>
<protein>
    <submittedName>
        <fullName evidence="9">Uncharacterized protein</fullName>
    </submittedName>
</protein>
<evidence type="ECO:0000256" key="3">
    <source>
        <dbReference type="ARBA" id="ARBA00022737"/>
    </source>
</evidence>
<evidence type="ECO:0000313" key="10">
    <source>
        <dbReference type="Proteomes" id="UP001497457"/>
    </source>
</evidence>
<dbReference type="EMBL" id="OZ075141">
    <property type="protein sequence ID" value="CAL5033798.1"/>
    <property type="molecule type" value="Genomic_DNA"/>
</dbReference>
<dbReference type="PANTHER" id="PTHR36766">
    <property type="entry name" value="PLANT BROAD-SPECTRUM MILDEW RESISTANCE PROTEIN RPW8"/>
    <property type="match status" value="1"/>
</dbReference>
<dbReference type="InterPro" id="IPR027417">
    <property type="entry name" value="P-loop_NTPase"/>
</dbReference>
<dbReference type="Proteomes" id="UP001497457">
    <property type="component" value="Chromosome 31b"/>
</dbReference>
<name>A0ABC9D896_9POAL</name>
<dbReference type="PANTHER" id="PTHR36766:SF36">
    <property type="entry name" value="AAA+ ATPASE DOMAIN-CONTAINING PROTEIN"/>
    <property type="match status" value="1"/>
</dbReference>
<proteinExistence type="inferred from homology"/>
<evidence type="ECO:0000313" key="9">
    <source>
        <dbReference type="EMBL" id="CAL5033798.1"/>
    </source>
</evidence>
<evidence type="ECO:0000256" key="4">
    <source>
        <dbReference type="ARBA" id="ARBA00022741"/>
    </source>
</evidence>
<dbReference type="PRINTS" id="PR00364">
    <property type="entry name" value="DISEASERSIST"/>
</dbReference>
<dbReference type="AlphaFoldDB" id="A0ABC9D896"/>
<keyword evidence="4" id="KW-0547">Nucleotide-binding</keyword>
<accession>A0ABC9D896</accession>
<sequence>MAAVLVALASYVNVILTNMAKEEVSMLLGVSSEIDKLAGKLHELKDVLADAERKCITDKYVQRWVGMLKDVMYEATDILDLCNLKAEERQESSMRAGFGCFNPMLFCIRSPVFAHDIGRRIKDLNKRLDSICESSKKFSFIRMADDRDRREVRCPPATAGGKTSPVLERFSLVGAKIEEDTIALLDMLTTEGGASRADDNIMVVAIGGIGGIGKTTLARNIYNHPTITDKFSKKIWLSFTQNVTVTELLSAAIHQAQEGDCCHSHHVISKSLLEPTLVDTIRDKKIFLVLDDMWSETEWNNVLKGTFSYAARGSRVLVTTRHDGVARAMNARYLHRIDFLGPNDAWSLFKKQDQVNWSGVFYKSKKN</sequence>
<dbReference type="Pfam" id="PF18052">
    <property type="entry name" value="Rx_N"/>
    <property type="match status" value="1"/>
</dbReference>
<dbReference type="InterPro" id="IPR002182">
    <property type="entry name" value="NB-ARC"/>
</dbReference>
<dbReference type="InterPro" id="IPR041118">
    <property type="entry name" value="Rx_N"/>
</dbReference>
<evidence type="ECO:0000256" key="6">
    <source>
        <dbReference type="ARBA" id="ARBA00022840"/>
    </source>
</evidence>
<dbReference type="SUPFAM" id="SSF52540">
    <property type="entry name" value="P-loop containing nucleoside triphosphate hydrolases"/>
    <property type="match status" value="1"/>
</dbReference>
<evidence type="ECO:0000256" key="5">
    <source>
        <dbReference type="ARBA" id="ARBA00022821"/>
    </source>
</evidence>
<evidence type="ECO:0000259" key="8">
    <source>
        <dbReference type="Pfam" id="PF18052"/>
    </source>
</evidence>
<keyword evidence="6" id="KW-0067">ATP-binding</keyword>
<reference evidence="9" key="1">
    <citation type="submission" date="2024-10" db="EMBL/GenBank/DDBJ databases">
        <authorList>
            <person name="Ryan C."/>
        </authorList>
    </citation>
    <scope>NUCLEOTIDE SEQUENCE [LARGE SCALE GENOMIC DNA]</scope>
</reference>
<evidence type="ECO:0000256" key="2">
    <source>
        <dbReference type="ARBA" id="ARBA00022614"/>
    </source>
</evidence>
<feature type="domain" description="Disease resistance N-terminal" evidence="8">
    <location>
        <begin position="16"/>
        <end position="94"/>
    </location>
</feature>
<dbReference type="GO" id="GO:0006952">
    <property type="term" value="P:defense response"/>
    <property type="evidence" value="ECO:0007669"/>
    <property type="project" value="UniProtKB-KW"/>
</dbReference>
<dbReference type="Gene3D" id="1.20.5.4130">
    <property type="match status" value="1"/>
</dbReference>
<gene>
    <name evidence="9" type="ORF">URODEC1_LOCUS82817</name>
</gene>
<comment type="similarity">
    <text evidence="1">Belongs to the disease resistance NB-LRR family.</text>
</comment>
<keyword evidence="10" id="KW-1185">Reference proteome</keyword>
<dbReference type="Pfam" id="PF00931">
    <property type="entry name" value="NB-ARC"/>
    <property type="match status" value="1"/>
</dbReference>
<keyword evidence="3" id="KW-0677">Repeat</keyword>
<keyword evidence="2" id="KW-0433">Leucine-rich repeat</keyword>
<organism evidence="9 10">
    <name type="scientific">Urochloa decumbens</name>
    <dbReference type="NCBI Taxonomy" id="240449"/>
    <lineage>
        <taxon>Eukaryota</taxon>
        <taxon>Viridiplantae</taxon>
        <taxon>Streptophyta</taxon>
        <taxon>Embryophyta</taxon>
        <taxon>Tracheophyta</taxon>
        <taxon>Spermatophyta</taxon>
        <taxon>Magnoliopsida</taxon>
        <taxon>Liliopsida</taxon>
        <taxon>Poales</taxon>
        <taxon>Poaceae</taxon>
        <taxon>PACMAD clade</taxon>
        <taxon>Panicoideae</taxon>
        <taxon>Panicodae</taxon>
        <taxon>Paniceae</taxon>
        <taxon>Melinidinae</taxon>
        <taxon>Urochloa</taxon>
    </lineage>
</organism>
<dbReference type="Gene3D" id="3.40.50.300">
    <property type="entry name" value="P-loop containing nucleotide triphosphate hydrolases"/>
    <property type="match status" value="1"/>
</dbReference>
<evidence type="ECO:0000256" key="1">
    <source>
        <dbReference type="ARBA" id="ARBA00008894"/>
    </source>
</evidence>
<keyword evidence="5" id="KW-0611">Plant defense</keyword>